<sequence length="76" mass="8602">MESMNSVSQAIHQLLKDNNLIRSQDHSDPVLAQFTLLCLVMRSHQSSKIFGMTLVLISPATSQTKNLNHQQLSIRR</sequence>
<gene>
    <name evidence="1" type="ORF">BGT96224V316_LOCUS3659</name>
</gene>
<name>A0A9X9MG17_BLUGR</name>
<dbReference type="Proteomes" id="UP000324639">
    <property type="component" value="Chromosome Bgt_-05"/>
</dbReference>
<protein>
    <submittedName>
        <fullName evidence="1">Bgt-50638</fullName>
    </submittedName>
</protein>
<evidence type="ECO:0000313" key="2">
    <source>
        <dbReference type="Proteomes" id="UP000324639"/>
    </source>
</evidence>
<proteinExistence type="predicted"/>
<organism evidence="1 2">
    <name type="scientific">Blumeria graminis f. sp. tritici</name>
    <dbReference type="NCBI Taxonomy" id="62690"/>
    <lineage>
        <taxon>Eukaryota</taxon>
        <taxon>Fungi</taxon>
        <taxon>Dikarya</taxon>
        <taxon>Ascomycota</taxon>
        <taxon>Pezizomycotina</taxon>
        <taxon>Leotiomycetes</taxon>
        <taxon>Erysiphales</taxon>
        <taxon>Erysiphaceae</taxon>
        <taxon>Blumeria</taxon>
    </lineage>
</organism>
<evidence type="ECO:0000313" key="1">
    <source>
        <dbReference type="EMBL" id="VDB85995.1"/>
    </source>
</evidence>
<accession>A0A9X9MG17</accession>
<reference evidence="1 2" key="1">
    <citation type="submission" date="2018-08" db="EMBL/GenBank/DDBJ databases">
        <authorList>
            <person name="Muller C M."/>
        </authorList>
    </citation>
    <scope>NUCLEOTIDE SEQUENCE [LARGE SCALE GENOMIC DNA]</scope>
</reference>
<keyword evidence="2" id="KW-1185">Reference proteome</keyword>
<dbReference type="EMBL" id="LR026988">
    <property type="protein sequence ID" value="VDB85995.1"/>
    <property type="molecule type" value="Genomic_DNA"/>
</dbReference>
<dbReference type="AlphaFoldDB" id="A0A9X9MG17"/>